<evidence type="ECO:0000256" key="1">
    <source>
        <dbReference type="ARBA" id="ARBA00001974"/>
    </source>
</evidence>
<evidence type="ECO:0000313" key="11">
    <source>
        <dbReference type="Proteomes" id="UP000707451"/>
    </source>
</evidence>
<comment type="caution">
    <text evidence="10">The sequence shown here is derived from an EMBL/GenBank/DDBJ whole genome shotgun (WGS) entry which is preliminary data.</text>
</comment>
<protein>
    <recommendedName>
        <fullName evidence="9">MTHFR SAM-binding regulatory domain-containing protein</fullName>
    </recommendedName>
</protein>
<feature type="region of interest" description="Disordered" evidence="8">
    <location>
        <begin position="629"/>
        <end position="649"/>
    </location>
</feature>
<accession>A0A9P7XTI0</accession>
<evidence type="ECO:0000256" key="6">
    <source>
        <dbReference type="ARBA" id="ARBA00023002"/>
    </source>
</evidence>
<evidence type="ECO:0000256" key="3">
    <source>
        <dbReference type="ARBA" id="ARBA00006743"/>
    </source>
</evidence>
<dbReference type="GO" id="GO:0005829">
    <property type="term" value="C:cytosol"/>
    <property type="evidence" value="ECO:0007669"/>
    <property type="project" value="TreeGrafter"/>
</dbReference>
<keyword evidence="4" id="KW-0285">Flavoprotein</keyword>
<dbReference type="EMBL" id="JAHRHY010000010">
    <property type="protein sequence ID" value="KAG9066367.1"/>
    <property type="molecule type" value="Genomic_DNA"/>
</dbReference>
<dbReference type="InterPro" id="IPR003171">
    <property type="entry name" value="Mehydrof_redctse-like"/>
</dbReference>
<evidence type="ECO:0000256" key="4">
    <source>
        <dbReference type="ARBA" id="ARBA00022630"/>
    </source>
</evidence>
<dbReference type="Proteomes" id="UP000707451">
    <property type="component" value="Unassembled WGS sequence"/>
</dbReference>
<feature type="domain" description="MTHFR SAM-binding regulatory" evidence="9">
    <location>
        <begin position="502"/>
        <end position="602"/>
    </location>
</feature>
<keyword evidence="5" id="KW-0274">FAD</keyword>
<dbReference type="PANTHER" id="PTHR45754">
    <property type="entry name" value="METHYLENETETRAHYDROFOLATE REDUCTASE"/>
    <property type="match status" value="1"/>
</dbReference>
<dbReference type="OrthoDB" id="16284at2759"/>
<comment type="cofactor">
    <cofactor evidence="1">
        <name>FAD</name>
        <dbReference type="ChEBI" id="CHEBI:57692"/>
    </cofactor>
</comment>
<comment type="pathway">
    <text evidence="2 7">One-carbon metabolism; tetrahydrofolate interconversion.</text>
</comment>
<dbReference type="CDD" id="cd00537">
    <property type="entry name" value="MTHFR"/>
    <property type="match status" value="1"/>
</dbReference>
<dbReference type="PANTHER" id="PTHR45754:SF3">
    <property type="entry name" value="METHYLENETETRAHYDROFOLATE REDUCTASE (NADPH)"/>
    <property type="match status" value="1"/>
</dbReference>
<dbReference type="Pfam" id="PF21895">
    <property type="entry name" value="MTHFR_C"/>
    <property type="match status" value="2"/>
</dbReference>
<organism evidence="10 11">
    <name type="scientific">Linnemannia hyalina</name>
    <dbReference type="NCBI Taxonomy" id="64524"/>
    <lineage>
        <taxon>Eukaryota</taxon>
        <taxon>Fungi</taxon>
        <taxon>Fungi incertae sedis</taxon>
        <taxon>Mucoromycota</taxon>
        <taxon>Mortierellomycotina</taxon>
        <taxon>Mortierellomycetes</taxon>
        <taxon>Mortierellales</taxon>
        <taxon>Mortierellaceae</taxon>
        <taxon>Linnemannia</taxon>
    </lineage>
</organism>
<feature type="compositionally biased region" description="Low complexity" evidence="8">
    <location>
        <begin position="226"/>
        <end position="249"/>
    </location>
</feature>
<sequence>MCHLSPEFVDITWGAGGSRPAATLEVVSNVQKVLALRGDPPSDQKSWTPCKDGLPSATALVRHIRATHGDYFGIGVAAYPELHPESPTLERDLYYLKQKIDAGAEFIVTQLFFDVPQFLDWVREVRRYGVGIEVPIVPGLMPIQTYTGFRKNVVDAGLSVPQWILDGLEAVKEDEAAVRQFGVEVGVKMVKELVESGLVSGVHFYTFNLETSTRLILEGTGLVTCPSPSSSQQQPSSSDSSNSVASTSTTPPPPSPSSAPKQSTLSVIRKDKPWRTHFLPHRRREEHQRPIFWANRPKSYISRTDTWHQFPSAANQWQRSLDKYGSLEGYGVGIKYPTAAEARLHWSKNGGGQPRRVEDLSEVFQRYWRGELQTLPWCDHPCRAGGGSGGEMESYRDRLVELNGVGCYLAINSQPVVNGVKSDDKVLGWGPSSGYIYQKAFLEFFVSPDQLPILINRLETHFPNYTYNAINHSGSTFFHSSSPKSKSRCRSKHTNANADKDDKEEEEEEEEPNTVTWGVFLNHEIVQPTIVERSSFLAWKDEAFALWDQWAQCFEGETESDSTRETRKVLDEVREKWCLMNIVNNDYHQPTGVFDLFEEDFVRAAKAREADAKVVVAEASGVSQVLETKEAAGVEEEEERAMRRKEEEEDGSNVFSNALAAVVVAAAAAGSHGVCQGLAVENVALTEASCSA</sequence>
<dbReference type="AlphaFoldDB" id="A0A9P7XTI0"/>
<dbReference type="GO" id="GO:0004489">
    <property type="term" value="F:methylenetetrahydrofolate reductase [NAD(P)H] activity"/>
    <property type="evidence" value="ECO:0007669"/>
    <property type="project" value="InterPro"/>
</dbReference>
<feature type="compositionally biased region" description="Acidic residues" evidence="8">
    <location>
        <begin position="502"/>
        <end position="512"/>
    </location>
</feature>
<evidence type="ECO:0000256" key="8">
    <source>
        <dbReference type="SAM" id="MobiDB-lite"/>
    </source>
</evidence>
<dbReference type="SUPFAM" id="SSF51730">
    <property type="entry name" value="FAD-linked oxidoreductase"/>
    <property type="match status" value="1"/>
</dbReference>
<feature type="region of interest" description="Disordered" evidence="8">
    <location>
        <begin position="224"/>
        <end position="266"/>
    </location>
</feature>
<dbReference type="GO" id="GO:0009086">
    <property type="term" value="P:methionine biosynthetic process"/>
    <property type="evidence" value="ECO:0007669"/>
    <property type="project" value="TreeGrafter"/>
</dbReference>
<evidence type="ECO:0000313" key="10">
    <source>
        <dbReference type="EMBL" id="KAG9066367.1"/>
    </source>
</evidence>
<dbReference type="GO" id="GO:0071949">
    <property type="term" value="F:FAD binding"/>
    <property type="evidence" value="ECO:0007669"/>
    <property type="project" value="TreeGrafter"/>
</dbReference>
<dbReference type="InterPro" id="IPR029041">
    <property type="entry name" value="FAD-linked_oxidoreductase-like"/>
</dbReference>
<gene>
    <name evidence="10" type="ORF">KI688_001591</name>
</gene>
<feature type="region of interest" description="Disordered" evidence="8">
    <location>
        <begin position="480"/>
        <end position="513"/>
    </location>
</feature>
<dbReference type="Gene3D" id="3.20.20.220">
    <property type="match status" value="1"/>
</dbReference>
<keyword evidence="11" id="KW-1185">Reference proteome</keyword>
<feature type="domain" description="MTHFR SAM-binding regulatory" evidence="9">
    <location>
        <begin position="269"/>
        <end position="477"/>
    </location>
</feature>
<evidence type="ECO:0000259" key="9">
    <source>
        <dbReference type="Pfam" id="PF21895"/>
    </source>
</evidence>
<reference evidence="10" key="1">
    <citation type="submission" date="2021-06" db="EMBL/GenBank/DDBJ databases">
        <title>Genome Sequence of Mortierella hyaline Strain SCG-10, a Cold-Adapted, Nitrate-Reducing Fungus Isolated from Soil in Minnesota, USA.</title>
        <authorList>
            <person name="Aldossari N."/>
        </authorList>
    </citation>
    <scope>NUCLEOTIDE SEQUENCE</scope>
    <source>
        <strain evidence="10">SCG-10</strain>
    </source>
</reference>
<evidence type="ECO:0000256" key="2">
    <source>
        <dbReference type="ARBA" id="ARBA00004777"/>
    </source>
</evidence>
<name>A0A9P7XTI0_9FUNG</name>
<dbReference type="Pfam" id="PF02219">
    <property type="entry name" value="MTHFR"/>
    <property type="match status" value="1"/>
</dbReference>
<evidence type="ECO:0000256" key="7">
    <source>
        <dbReference type="RuleBase" id="RU004254"/>
    </source>
</evidence>
<evidence type="ECO:0000256" key="5">
    <source>
        <dbReference type="ARBA" id="ARBA00022827"/>
    </source>
</evidence>
<keyword evidence="6" id="KW-0560">Oxidoreductase</keyword>
<dbReference type="InterPro" id="IPR053806">
    <property type="entry name" value="MTHFR_C"/>
</dbReference>
<proteinExistence type="inferred from homology"/>
<dbReference type="GO" id="GO:0035999">
    <property type="term" value="P:tetrahydrofolate interconversion"/>
    <property type="evidence" value="ECO:0007669"/>
    <property type="project" value="TreeGrafter"/>
</dbReference>
<comment type="similarity">
    <text evidence="3">Belongs to the methylenetetrahydrofolate reductase family.</text>
</comment>